<dbReference type="GO" id="GO:0006355">
    <property type="term" value="P:regulation of DNA-templated transcription"/>
    <property type="evidence" value="ECO:0007669"/>
    <property type="project" value="InterPro"/>
</dbReference>
<name>A0A5C8EC63_9SPIR</name>
<sequence>MNINITKETEDALSSIAKKHNKTVDYLVEEAILNFLEDFEDIKDALQGREERLKSDNGIKANEFYKQIGI</sequence>
<evidence type="ECO:0008006" key="3">
    <source>
        <dbReference type="Google" id="ProtNLM"/>
    </source>
</evidence>
<comment type="caution">
    <text evidence="1">The sequence shown here is derived from an EMBL/GenBank/DDBJ whole genome shotgun (WGS) entry which is preliminary data.</text>
</comment>
<evidence type="ECO:0000313" key="2">
    <source>
        <dbReference type="Proteomes" id="UP000324707"/>
    </source>
</evidence>
<accession>A0A5C8EC63</accession>
<protein>
    <recommendedName>
        <fullName evidence="3">CopG family transcriptional regulator</fullName>
    </recommendedName>
</protein>
<dbReference type="AlphaFoldDB" id="A0A5C8EC63"/>
<dbReference type="InterPro" id="IPR010985">
    <property type="entry name" value="Ribbon_hlx_hlx"/>
</dbReference>
<dbReference type="RefSeq" id="WP_147736307.1">
    <property type="nucleotide sequence ID" value="NZ_SAXX01000011.1"/>
</dbReference>
<proteinExistence type="predicted"/>
<dbReference type="Proteomes" id="UP000324707">
    <property type="component" value="Unassembled WGS sequence"/>
</dbReference>
<gene>
    <name evidence="1" type="ORF">EPJ69_04210</name>
</gene>
<organism evidence="1 2">
    <name type="scientific">Brachyspira aalborgi</name>
    <dbReference type="NCBI Taxonomy" id="29522"/>
    <lineage>
        <taxon>Bacteria</taxon>
        <taxon>Pseudomonadati</taxon>
        <taxon>Spirochaetota</taxon>
        <taxon>Spirochaetia</taxon>
        <taxon>Brachyspirales</taxon>
        <taxon>Brachyspiraceae</taxon>
        <taxon>Brachyspira</taxon>
    </lineage>
</organism>
<dbReference type="EMBL" id="SAXX01000011">
    <property type="protein sequence ID" value="TXJ33590.1"/>
    <property type="molecule type" value="Genomic_DNA"/>
</dbReference>
<evidence type="ECO:0000313" key="1">
    <source>
        <dbReference type="EMBL" id="TXJ33590.1"/>
    </source>
</evidence>
<dbReference type="SUPFAM" id="SSF47598">
    <property type="entry name" value="Ribbon-helix-helix"/>
    <property type="match status" value="1"/>
</dbReference>
<reference evidence="1 2" key="1">
    <citation type="journal article" date="1992" name="Lakartidningen">
        <title>[Penicillin V and not amoxicillin is the first choice preparation in acute otitis].</title>
        <authorList>
            <person name="Kamme C."/>
            <person name="Lundgren K."/>
            <person name="Prellner K."/>
        </authorList>
    </citation>
    <scope>NUCLEOTIDE SEQUENCE [LARGE SCALE GENOMIC DNA]</scope>
    <source>
        <strain evidence="1 2">PC5538III-lc</strain>
    </source>
</reference>